<dbReference type="AlphaFoldDB" id="A0A8S1M7Q5"/>
<evidence type="ECO:0000313" key="2">
    <source>
        <dbReference type="Proteomes" id="UP000692954"/>
    </source>
</evidence>
<comment type="caution">
    <text evidence="1">The sequence shown here is derived from an EMBL/GenBank/DDBJ whole genome shotgun (WGS) entry which is preliminary data.</text>
</comment>
<reference evidence="1" key="1">
    <citation type="submission" date="2021-01" db="EMBL/GenBank/DDBJ databases">
        <authorList>
            <consortium name="Genoscope - CEA"/>
            <person name="William W."/>
        </authorList>
    </citation>
    <scope>NUCLEOTIDE SEQUENCE</scope>
</reference>
<gene>
    <name evidence="1" type="ORF">PSON_ATCC_30995.1.T0310095</name>
</gene>
<evidence type="ECO:0000313" key="1">
    <source>
        <dbReference type="EMBL" id="CAD8073705.1"/>
    </source>
</evidence>
<dbReference type="EMBL" id="CAJJDN010000031">
    <property type="protein sequence ID" value="CAD8073705.1"/>
    <property type="molecule type" value="Genomic_DNA"/>
</dbReference>
<protein>
    <submittedName>
        <fullName evidence="1">Uncharacterized protein</fullName>
    </submittedName>
</protein>
<proteinExistence type="predicted"/>
<accession>A0A8S1M7Q5</accession>
<dbReference type="Proteomes" id="UP000692954">
    <property type="component" value="Unassembled WGS sequence"/>
</dbReference>
<organism evidence="1 2">
    <name type="scientific">Paramecium sonneborni</name>
    <dbReference type="NCBI Taxonomy" id="65129"/>
    <lineage>
        <taxon>Eukaryota</taxon>
        <taxon>Sar</taxon>
        <taxon>Alveolata</taxon>
        <taxon>Ciliophora</taxon>
        <taxon>Intramacronucleata</taxon>
        <taxon>Oligohymenophorea</taxon>
        <taxon>Peniculida</taxon>
        <taxon>Parameciidae</taxon>
        <taxon>Paramecium</taxon>
    </lineage>
</organism>
<name>A0A8S1M7Q5_9CILI</name>
<sequence>MGRRDTVSQNREKCFPCQFLWQQFLKNQDNSQPFLSY</sequence>
<keyword evidence="2" id="KW-1185">Reference proteome</keyword>